<proteinExistence type="predicted"/>
<keyword evidence="3" id="KW-1185">Reference proteome</keyword>
<dbReference type="AlphaFoldDB" id="A0A8X6IVM8"/>
<comment type="caution">
    <text evidence="2">The sequence shown here is derived from an EMBL/GenBank/DDBJ whole genome shotgun (WGS) entry which is preliminary data.</text>
</comment>
<dbReference type="Pfam" id="PF00078">
    <property type="entry name" value="RVT_1"/>
    <property type="match status" value="1"/>
</dbReference>
<sequence length="195" mass="22088">MSGNASSGKTHNMRSSGDILFPWNNLSSPFHKRQNIGMSFLIVTGSDTNIFVANRRELKLPVLQTFRAAYETQIYVYGSKSITANLGLRINFTHSFYICNVSCPIMGAFFLHTFFSAPDLSLFESLRKQFGLCNGSSTFQRLIDEFTRDLPFVYAFVDDLLVASQNETEHLNIKHLSLLFSKLLEYGLCINVEKC</sequence>
<protein>
    <submittedName>
        <fullName evidence="2">Transposon Ty3-I Gag-Pol polyprotein</fullName>
    </submittedName>
</protein>
<gene>
    <name evidence="2" type="primary">TY3B-I_534</name>
    <name evidence="2" type="ORF">NPIL_517961</name>
</gene>
<dbReference type="InterPro" id="IPR043502">
    <property type="entry name" value="DNA/RNA_pol_sf"/>
</dbReference>
<feature type="domain" description="Reverse transcriptase" evidence="1">
    <location>
        <begin position="118"/>
        <end position="195"/>
    </location>
</feature>
<dbReference type="Proteomes" id="UP000887013">
    <property type="component" value="Unassembled WGS sequence"/>
</dbReference>
<organism evidence="2 3">
    <name type="scientific">Nephila pilipes</name>
    <name type="common">Giant wood spider</name>
    <name type="synonym">Nephila maculata</name>
    <dbReference type="NCBI Taxonomy" id="299642"/>
    <lineage>
        <taxon>Eukaryota</taxon>
        <taxon>Metazoa</taxon>
        <taxon>Ecdysozoa</taxon>
        <taxon>Arthropoda</taxon>
        <taxon>Chelicerata</taxon>
        <taxon>Arachnida</taxon>
        <taxon>Araneae</taxon>
        <taxon>Araneomorphae</taxon>
        <taxon>Entelegynae</taxon>
        <taxon>Araneoidea</taxon>
        <taxon>Nephilidae</taxon>
        <taxon>Nephila</taxon>
    </lineage>
</organism>
<dbReference type="SUPFAM" id="SSF56672">
    <property type="entry name" value="DNA/RNA polymerases"/>
    <property type="match status" value="1"/>
</dbReference>
<evidence type="ECO:0000313" key="2">
    <source>
        <dbReference type="EMBL" id="GFS62546.1"/>
    </source>
</evidence>
<dbReference type="OrthoDB" id="6429476at2759"/>
<dbReference type="Gene3D" id="3.10.10.10">
    <property type="entry name" value="HIV Type 1 Reverse Transcriptase, subunit A, domain 1"/>
    <property type="match status" value="1"/>
</dbReference>
<dbReference type="EMBL" id="BMAW01093877">
    <property type="protein sequence ID" value="GFS62546.1"/>
    <property type="molecule type" value="Genomic_DNA"/>
</dbReference>
<dbReference type="InterPro" id="IPR000477">
    <property type="entry name" value="RT_dom"/>
</dbReference>
<dbReference type="GO" id="GO:0071897">
    <property type="term" value="P:DNA biosynthetic process"/>
    <property type="evidence" value="ECO:0007669"/>
    <property type="project" value="UniProtKB-ARBA"/>
</dbReference>
<accession>A0A8X6IVM8</accession>
<dbReference type="Gene3D" id="3.30.70.270">
    <property type="match status" value="1"/>
</dbReference>
<name>A0A8X6IVM8_NEPPI</name>
<evidence type="ECO:0000259" key="1">
    <source>
        <dbReference type="Pfam" id="PF00078"/>
    </source>
</evidence>
<evidence type="ECO:0000313" key="3">
    <source>
        <dbReference type="Proteomes" id="UP000887013"/>
    </source>
</evidence>
<dbReference type="InterPro" id="IPR043128">
    <property type="entry name" value="Rev_trsase/Diguanyl_cyclase"/>
</dbReference>
<reference evidence="2" key="1">
    <citation type="submission" date="2020-08" db="EMBL/GenBank/DDBJ databases">
        <title>Multicomponent nature underlies the extraordinary mechanical properties of spider dragline silk.</title>
        <authorList>
            <person name="Kono N."/>
            <person name="Nakamura H."/>
            <person name="Mori M."/>
            <person name="Yoshida Y."/>
            <person name="Ohtoshi R."/>
            <person name="Malay A.D."/>
            <person name="Moran D.A.P."/>
            <person name="Tomita M."/>
            <person name="Numata K."/>
            <person name="Arakawa K."/>
        </authorList>
    </citation>
    <scope>NUCLEOTIDE SEQUENCE</scope>
</reference>